<proteinExistence type="predicted"/>
<dbReference type="EMBL" id="JBHLWQ010000127">
    <property type="protein sequence ID" value="MFC0201290.1"/>
    <property type="molecule type" value="Genomic_DNA"/>
</dbReference>
<dbReference type="PROSITE" id="PS51779">
    <property type="entry name" value="POTRA"/>
    <property type="match status" value="1"/>
</dbReference>
<sequence>MRAYLRAMMVAGVTLGVAGAALAQSSSSPFSGLFGGGSEAEGPVDLDVRVAGDEDGLARQIRQTSLITGALNEDRTTGQDILAAARGDYARILGLLYDNGYYDAVVHILLDGVEAAEIAPLDAPEVIRQAVIVVEPGPAFEFSRAAIAPLAPGTDIPTDYDRGETAGTGTIRRAALAGVAGWRDFGHPKAEVGDQQIVANHDSNTVDSQIGLAPGPLATFGQLSVSGNQRLSERRLRKIAGYPEGTRFDPDDLETVRKRLRRSGVFSAITLEEAETLGPGNSLDVDLTVVEQKPRRIGAGFEFSNTDGILVSAYWMHRNLLGGGERLRIEGQVKDIGSETSDRDDEITIRLDRPATLTPDTTGYIETEAARMREEDYDEDRASIALGFSHIFRDEEDELLTADISMQYQYSRVFDDERQTDFKVLALPIETIWDRRVERNNAKRGFYLSGDLTPFYGFENTGTGVQTLGEGRIFRSFGAEDRFTLAGRVRAGSIFGSDIEDTPRNYLFFSGGGGSVRGHPYQSLGVEVIDGPDGPIKTGGMSVANATAEFRFQVRERIGLAAFVDYGRVWTESGFEGDGGDQTGAGVGVRYDTPVGPLRFDVAAPVAGETGSGVQLYLGLGQAF</sequence>
<dbReference type="InterPro" id="IPR010827">
    <property type="entry name" value="BamA/TamA_POTRA"/>
</dbReference>
<dbReference type="Gene3D" id="2.40.160.50">
    <property type="entry name" value="membrane protein fhac: a member of the omp85/tpsb transporter family"/>
    <property type="match status" value="1"/>
</dbReference>
<keyword evidence="2" id="KW-1134">Transmembrane beta strand</keyword>
<dbReference type="Gene3D" id="3.10.20.310">
    <property type="entry name" value="membrane protein fhac"/>
    <property type="match status" value="1"/>
</dbReference>
<evidence type="ECO:0000256" key="6">
    <source>
        <dbReference type="ARBA" id="ARBA00023237"/>
    </source>
</evidence>
<accession>A0ABV6CN83</accession>
<comment type="subcellular location">
    <subcellularLocation>
        <location evidence="1">Membrane</location>
    </subcellularLocation>
</comment>
<feature type="domain" description="POTRA" evidence="8">
    <location>
        <begin position="218"/>
        <end position="292"/>
    </location>
</feature>
<comment type="caution">
    <text evidence="9">The sequence shown here is derived from an EMBL/GenBank/DDBJ whole genome shotgun (WGS) entry which is preliminary data.</text>
</comment>
<dbReference type="Pfam" id="PF07244">
    <property type="entry name" value="POTRA"/>
    <property type="match status" value="1"/>
</dbReference>
<evidence type="ECO:0000256" key="5">
    <source>
        <dbReference type="ARBA" id="ARBA00023136"/>
    </source>
</evidence>
<dbReference type="Pfam" id="PF01103">
    <property type="entry name" value="Omp85"/>
    <property type="match status" value="1"/>
</dbReference>
<dbReference type="Proteomes" id="UP001589795">
    <property type="component" value="Unassembled WGS sequence"/>
</dbReference>
<keyword evidence="3" id="KW-0812">Transmembrane</keyword>
<dbReference type="InterPro" id="IPR039910">
    <property type="entry name" value="D15-like"/>
</dbReference>
<evidence type="ECO:0000313" key="9">
    <source>
        <dbReference type="EMBL" id="MFC0201290.1"/>
    </source>
</evidence>
<reference evidence="9 10" key="1">
    <citation type="submission" date="2024-09" db="EMBL/GenBank/DDBJ databases">
        <authorList>
            <person name="Sun Q."/>
            <person name="Mori K."/>
        </authorList>
    </citation>
    <scope>NUCLEOTIDE SEQUENCE [LARGE SCALE GENOMIC DNA]</scope>
    <source>
        <strain evidence="9 10">CCM 7904</strain>
    </source>
</reference>
<evidence type="ECO:0000256" key="1">
    <source>
        <dbReference type="ARBA" id="ARBA00004370"/>
    </source>
</evidence>
<keyword evidence="6" id="KW-0998">Cell outer membrane</keyword>
<protein>
    <submittedName>
        <fullName evidence="9">Autotransporter assembly complex family protein</fullName>
    </submittedName>
</protein>
<gene>
    <name evidence="9" type="ORF">ACFFIZ_13500</name>
</gene>
<evidence type="ECO:0000256" key="4">
    <source>
        <dbReference type="ARBA" id="ARBA00022729"/>
    </source>
</evidence>
<organism evidence="9 10">
    <name type="scientific">Paracoccus rhizosphaerae</name>
    <dbReference type="NCBI Taxonomy" id="1133347"/>
    <lineage>
        <taxon>Bacteria</taxon>
        <taxon>Pseudomonadati</taxon>
        <taxon>Pseudomonadota</taxon>
        <taxon>Alphaproteobacteria</taxon>
        <taxon>Rhodobacterales</taxon>
        <taxon>Paracoccaceae</taxon>
        <taxon>Paracoccus</taxon>
    </lineage>
</organism>
<evidence type="ECO:0000256" key="3">
    <source>
        <dbReference type="ARBA" id="ARBA00022692"/>
    </source>
</evidence>
<dbReference type="PANTHER" id="PTHR12815">
    <property type="entry name" value="SORTING AND ASSEMBLY MACHINERY SAMM50 PROTEIN FAMILY MEMBER"/>
    <property type="match status" value="1"/>
</dbReference>
<name>A0ABV6CN83_9RHOB</name>
<evidence type="ECO:0000259" key="8">
    <source>
        <dbReference type="PROSITE" id="PS51779"/>
    </source>
</evidence>
<dbReference type="InterPro" id="IPR000184">
    <property type="entry name" value="Bac_surfAg_D15"/>
</dbReference>
<keyword evidence="4 7" id="KW-0732">Signal</keyword>
<dbReference type="RefSeq" id="WP_265505564.1">
    <property type="nucleotide sequence ID" value="NZ_JAOTBE010000003.1"/>
</dbReference>
<evidence type="ECO:0000313" key="10">
    <source>
        <dbReference type="Proteomes" id="UP001589795"/>
    </source>
</evidence>
<keyword evidence="10" id="KW-1185">Reference proteome</keyword>
<dbReference type="InterPro" id="IPR034746">
    <property type="entry name" value="POTRA"/>
</dbReference>
<feature type="signal peptide" evidence="7">
    <location>
        <begin position="1"/>
        <end position="23"/>
    </location>
</feature>
<dbReference type="PANTHER" id="PTHR12815:SF47">
    <property type="entry name" value="TRANSLOCATION AND ASSEMBLY MODULE SUBUNIT TAMA"/>
    <property type="match status" value="1"/>
</dbReference>
<keyword evidence="5" id="KW-0472">Membrane</keyword>
<feature type="chain" id="PRO_5045140381" evidence="7">
    <location>
        <begin position="24"/>
        <end position="624"/>
    </location>
</feature>
<evidence type="ECO:0000256" key="2">
    <source>
        <dbReference type="ARBA" id="ARBA00022452"/>
    </source>
</evidence>
<evidence type="ECO:0000256" key="7">
    <source>
        <dbReference type="SAM" id="SignalP"/>
    </source>
</evidence>